<feature type="chain" id="PRO_5002849388" description="Tripartite tricarboxylate transporter family receptor" evidence="2">
    <location>
        <begin position="28"/>
        <end position="330"/>
    </location>
</feature>
<accession>B6WUX9</accession>
<dbReference type="Gene3D" id="3.40.190.10">
    <property type="entry name" value="Periplasmic binding protein-like II"/>
    <property type="match status" value="1"/>
</dbReference>
<dbReference type="Gene3D" id="3.40.190.150">
    <property type="entry name" value="Bordetella uptake gene, domain 1"/>
    <property type="match status" value="1"/>
</dbReference>
<evidence type="ECO:0000256" key="2">
    <source>
        <dbReference type="SAM" id="SignalP"/>
    </source>
</evidence>
<dbReference type="PANTHER" id="PTHR42928:SF5">
    <property type="entry name" value="BLR1237 PROTEIN"/>
    <property type="match status" value="1"/>
</dbReference>
<protein>
    <recommendedName>
        <fullName evidence="5">Tripartite tricarboxylate transporter family receptor</fullName>
    </recommendedName>
</protein>
<dbReference type="RefSeq" id="WP_006007036.1">
    <property type="nucleotide sequence ID" value="NZ_DS996359.1"/>
</dbReference>
<dbReference type="InterPro" id="IPR005064">
    <property type="entry name" value="BUG"/>
</dbReference>
<dbReference type="AlphaFoldDB" id="B6WUX9"/>
<evidence type="ECO:0008006" key="5">
    <source>
        <dbReference type="Google" id="ProtNLM"/>
    </source>
</evidence>
<dbReference type="CDD" id="cd07012">
    <property type="entry name" value="PBP2_Bug_TTT"/>
    <property type="match status" value="1"/>
</dbReference>
<dbReference type="SUPFAM" id="SSF53850">
    <property type="entry name" value="Periplasmic binding protein-like II"/>
    <property type="match status" value="1"/>
</dbReference>
<evidence type="ECO:0000313" key="4">
    <source>
        <dbReference type="Proteomes" id="UP000003676"/>
    </source>
</evidence>
<evidence type="ECO:0000313" key="3">
    <source>
        <dbReference type="EMBL" id="EEB33293.1"/>
    </source>
</evidence>
<dbReference type="eggNOG" id="COG3181">
    <property type="taxonomic scope" value="Bacteria"/>
</dbReference>
<gene>
    <name evidence="3" type="ORF">DESPIG_01894</name>
</gene>
<keyword evidence="2" id="KW-0732">Signal</keyword>
<name>B6WUX9_9BACT</name>
<dbReference type="PANTHER" id="PTHR42928">
    <property type="entry name" value="TRICARBOXYLATE-BINDING PROTEIN"/>
    <property type="match status" value="1"/>
</dbReference>
<dbReference type="PIRSF" id="PIRSF017082">
    <property type="entry name" value="YflP"/>
    <property type="match status" value="1"/>
</dbReference>
<dbReference type="EMBL" id="ABXU01000058">
    <property type="protein sequence ID" value="EEB33293.1"/>
    <property type="molecule type" value="Genomic_DNA"/>
</dbReference>
<dbReference type="OrthoDB" id="8677378at2"/>
<reference evidence="3 4" key="1">
    <citation type="submission" date="2008-10" db="EMBL/GenBank/DDBJ databases">
        <title>Draft genome sequence of Desulvovibrio piger (ATCC 29098).</title>
        <authorList>
            <person name="Sudarsanam P."/>
            <person name="Ley R."/>
            <person name="Guruge J."/>
            <person name="Turnbaugh P.J."/>
            <person name="Mahowald M."/>
            <person name="Liep D."/>
            <person name="Gordon J."/>
        </authorList>
    </citation>
    <scope>NUCLEOTIDE SEQUENCE [LARGE SCALE GENOMIC DNA]</scope>
    <source>
        <strain evidence="3 4">ATCC 29098</strain>
    </source>
</reference>
<comment type="caution">
    <text evidence="3">The sequence shown here is derived from an EMBL/GenBank/DDBJ whole genome shotgun (WGS) entry which is preliminary data.</text>
</comment>
<organism evidence="3 4">
    <name type="scientific">Desulfovibrio piger ATCC 29098</name>
    <dbReference type="NCBI Taxonomy" id="411464"/>
    <lineage>
        <taxon>Bacteria</taxon>
        <taxon>Pseudomonadati</taxon>
        <taxon>Thermodesulfobacteriota</taxon>
        <taxon>Desulfovibrionia</taxon>
        <taxon>Desulfovibrionales</taxon>
        <taxon>Desulfovibrionaceae</taxon>
        <taxon>Desulfovibrio</taxon>
    </lineage>
</organism>
<comment type="similarity">
    <text evidence="1">Belongs to the UPF0065 (bug) family.</text>
</comment>
<reference evidence="3 4" key="2">
    <citation type="submission" date="2008-10" db="EMBL/GenBank/DDBJ databases">
        <authorList>
            <person name="Fulton L."/>
            <person name="Clifton S."/>
            <person name="Fulton B."/>
            <person name="Xu J."/>
            <person name="Minx P."/>
            <person name="Pepin K.H."/>
            <person name="Johnson M."/>
            <person name="Bhonagiri V."/>
            <person name="Nash W.E."/>
            <person name="Mardis E.R."/>
            <person name="Wilson R.K."/>
        </authorList>
    </citation>
    <scope>NUCLEOTIDE SEQUENCE [LARGE SCALE GENOMIC DNA]</scope>
    <source>
        <strain evidence="3 4">ATCC 29098</strain>
    </source>
</reference>
<feature type="signal peptide" evidence="2">
    <location>
        <begin position="1"/>
        <end position="27"/>
    </location>
</feature>
<dbReference type="Pfam" id="PF03401">
    <property type="entry name" value="TctC"/>
    <property type="match status" value="1"/>
</dbReference>
<proteinExistence type="inferred from homology"/>
<dbReference type="HOGENOM" id="CLU_045683_1_1_7"/>
<evidence type="ECO:0000256" key="1">
    <source>
        <dbReference type="ARBA" id="ARBA00006987"/>
    </source>
</evidence>
<dbReference type="InterPro" id="IPR042100">
    <property type="entry name" value="Bug_dom1"/>
</dbReference>
<dbReference type="Proteomes" id="UP000003676">
    <property type="component" value="Unassembled WGS sequence"/>
</dbReference>
<sequence length="330" mass="37284">MLQRLHLPRFLCALLCTLLLGAVSVQAIEKPKDYPRRPVTFIVPFGAGGGADQMARAMLQQVSKIMKVSVLVVNKPGGNATLGFNDFWIAPPDGYTLLQYNDDGVTHLVSGLLKQDPTKDYVPIAIGMIVYSQIYIRPNDPRFHDWESFVAYAKANPGKVTLGNIAQRGNLEEVQAVQLEKAAGVKFRQISFDKPSERYSSLVGGHVDALLEQPGDVAAYIKSNDMKPIVSFSDTRPAEFKDIPCIKELDPSVCNLYKVRGFYMNPKMSKDKQDYLLAVFKQAYESPEFQKYISDKYPADMKYRDFDECIKLLNSMIETYKRMYKELGYE</sequence>